<reference evidence="1" key="1">
    <citation type="submission" date="2017-05" db="UniProtKB">
        <authorList>
            <consortium name="EnsemblMetazoa"/>
        </authorList>
    </citation>
    <scope>IDENTIFICATION</scope>
</reference>
<name>A0A1X7UQ50_AMPQE</name>
<dbReference type="AlphaFoldDB" id="A0A1X7UQ50"/>
<accession>A0A1X7UQ50</accession>
<sequence>MRQWTTHWHWGSLGHGRSLWHGRSLGHWLRHRGSLGLMYRRRGHCCIRRRGSVISGRSQVCILKIGWVRIL</sequence>
<dbReference type="EnsemblMetazoa" id="Aqu2.1.29898_001">
    <property type="protein sequence ID" value="Aqu2.1.29898_001"/>
    <property type="gene ID" value="Aqu2.1.29898"/>
</dbReference>
<dbReference type="InParanoid" id="A0A1X7UQ50"/>
<organism evidence="1">
    <name type="scientific">Amphimedon queenslandica</name>
    <name type="common">Sponge</name>
    <dbReference type="NCBI Taxonomy" id="400682"/>
    <lineage>
        <taxon>Eukaryota</taxon>
        <taxon>Metazoa</taxon>
        <taxon>Porifera</taxon>
        <taxon>Demospongiae</taxon>
        <taxon>Heteroscleromorpha</taxon>
        <taxon>Haplosclerida</taxon>
        <taxon>Niphatidae</taxon>
        <taxon>Amphimedon</taxon>
    </lineage>
</organism>
<evidence type="ECO:0000313" key="1">
    <source>
        <dbReference type="EnsemblMetazoa" id="Aqu2.1.29898_001"/>
    </source>
</evidence>
<proteinExistence type="predicted"/>
<protein>
    <submittedName>
        <fullName evidence="1">Uncharacterized protein</fullName>
    </submittedName>
</protein>